<accession>A0A511J852</accession>
<dbReference type="OrthoDB" id="904022at2"/>
<dbReference type="RefSeq" id="WP_146841772.1">
    <property type="nucleotide sequence ID" value="NZ_BJWG01000002.1"/>
</dbReference>
<feature type="chain" id="PRO_5039345714" evidence="1">
    <location>
        <begin position="27"/>
        <end position="271"/>
    </location>
</feature>
<proteinExistence type="predicted"/>
<evidence type="ECO:0000313" key="2">
    <source>
        <dbReference type="EMBL" id="GEL94181.1"/>
    </source>
</evidence>
<gene>
    <name evidence="2" type="ORF">CCO02nite_08390</name>
</gene>
<keyword evidence="3" id="KW-1185">Reference proteome</keyword>
<name>A0A511J852_9CELL</name>
<evidence type="ECO:0000256" key="1">
    <source>
        <dbReference type="SAM" id="SignalP"/>
    </source>
</evidence>
<reference evidence="2 3" key="1">
    <citation type="submission" date="2019-07" db="EMBL/GenBank/DDBJ databases">
        <title>Whole genome shotgun sequence of Cellulomonas composti NBRC 100758.</title>
        <authorList>
            <person name="Hosoyama A."/>
            <person name="Uohara A."/>
            <person name="Ohji S."/>
            <person name="Ichikawa N."/>
        </authorList>
    </citation>
    <scope>NUCLEOTIDE SEQUENCE [LARGE SCALE GENOMIC DNA]</scope>
    <source>
        <strain evidence="2 3">NBRC 100758</strain>
    </source>
</reference>
<keyword evidence="1" id="KW-0732">Signal</keyword>
<sequence>MRRWIELVTAVVAGGALALAAPAVLGAQGDPVTPPSPPSGVAVPMKTLVPHLDYVTIKPCRILDTTQGSGRWAGPLVDGTTQSYYVSGARGFGRQGGTDGGCGIPTGVHAIEASVNASRTSGKGYLRAWASDSSEPAAMVLSYAAGLRSVENATLTVAPGTAFSLTIANHGGTTQLAVDVVGYYVPSIAVTLAANGTIYAGGAGVVATTRVQTGRYTVTADRDLTGCVPTATTFSDSNTATACTFLNDVYVAVTDSSSEPTISYVQVVVTC</sequence>
<dbReference type="Proteomes" id="UP000321720">
    <property type="component" value="Unassembled WGS sequence"/>
</dbReference>
<comment type="caution">
    <text evidence="2">The sequence shown here is derived from an EMBL/GenBank/DDBJ whole genome shotgun (WGS) entry which is preliminary data.</text>
</comment>
<dbReference type="AlphaFoldDB" id="A0A511J852"/>
<protein>
    <submittedName>
        <fullName evidence="2">Uncharacterized protein</fullName>
    </submittedName>
</protein>
<dbReference type="EMBL" id="BJWG01000002">
    <property type="protein sequence ID" value="GEL94181.1"/>
    <property type="molecule type" value="Genomic_DNA"/>
</dbReference>
<feature type="signal peptide" evidence="1">
    <location>
        <begin position="1"/>
        <end position="26"/>
    </location>
</feature>
<organism evidence="2 3">
    <name type="scientific">Cellulomonas composti</name>
    <dbReference type="NCBI Taxonomy" id="266130"/>
    <lineage>
        <taxon>Bacteria</taxon>
        <taxon>Bacillati</taxon>
        <taxon>Actinomycetota</taxon>
        <taxon>Actinomycetes</taxon>
        <taxon>Micrococcales</taxon>
        <taxon>Cellulomonadaceae</taxon>
        <taxon>Cellulomonas</taxon>
    </lineage>
</organism>
<evidence type="ECO:0000313" key="3">
    <source>
        <dbReference type="Proteomes" id="UP000321720"/>
    </source>
</evidence>